<dbReference type="RefSeq" id="WP_181060705.1">
    <property type="nucleotide sequence ID" value="NZ_JACDTY010000016.1"/>
</dbReference>
<gene>
    <name evidence="1" type="ORF">H0241_26060</name>
</gene>
<protein>
    <recommendedName>
        <fullName evidence="3">Glycosyltransferase</fullName>
    </recommendedName>
</protein>
<evidence type="ECO:0008006" key="3">
    <source>
        <dbReference type="Google" id="ProtNLM"/>
    </source>
</evidence>
<dbReference type="Proteomes" id="UP000558284">
    <property type="component" value="Unassembled WGS sequence"/>
</dbReference>
<evidence type="ECO:0000313" key="1">
    <source>
        <dbReference type="EMBL" id="MBA1143692.1"/>
    </source>
</evidence>
<keyword evidence="2" id="KW-1185">Reference proteome</keyword>
<name>A0A838BBR6_9HYPH</name>
<accession>A0A838BBR6</accession>
<organism evidence="1 2">
    <name type="scientific">Mesorhizobium neociceri</name>
    <dbReference type="NCBI Taxonomy" id="1307853"/>
    <lineage>
        <taxon>Bacteria</taxon>
        <taxon>Pseudomonadati</taxon>
        <taxon>Pseudomonadota</taxon>
        <taxon>Alphaproteobacteria</taxon>
        <taxon>Hyphomicrobiales</taxon>
        <taxon>Phyllobacteriaceae</taxon>
        <taxon>Mesorhizobium</taxon>
    </lineage>
</organism>
<comment type="caution">
    <text evidence="1">The sequence shown here is derived from an EMBL/GenBank/DDBJ whole genome shotgun (WGS) entry which is preliminary data.</text>
</comment>
<sequence>MRLSKKFVGAFRSNEIVYSAIRTRDWLKYRYFRQKGAATGRSFAEGLGKADESSFCFVVSFNTPWVIDALTKGWQKYSNGMILVVVDNSTSPAARQSIEKICKIRGVPYFGLPGNPERKGGRSHGISMNWIYYNIVRHLKPKAFGFLDHDCLPIAPLDFAERLGRKTGYGLRLVSASNYKFKKAADDKGWFLWAGLCFFRYRDVEHLPLDFRGRGQIGLDTGGGNWNPIYSRLPSEDFEFATESSLPLHLGEVDAKYQILDKALLHVGGASYKGPSSEIDYRRLFSDHVWTTYLDGTQNRIVMI</sequence>
<reference evidence="1 2" key="1">
    <citation type="submission" date="2020-07" db="EMBL/GenBank/DDBJ databases">
        <title>Definition of the novel symbiovar canariense within Mesorhizobium novociceri, a new species of genus Mesorhizobium nodulating Cicer canariense in the Caldera de Taburiente National Park (La Palma, Canary Islands).</title>
        <authorList>
            <person name="Leon-Barrios M."/>
            <person name="Perez-Yepez J."/>
            <person name="Flores-Felix J.D."/>
            <person name="Ramirez-Baena M.H."/>
            <person name="Pulido-Suarez L."/>
            <person name="Igual J.M."/>
            <person name="Velazquez E."/>
            <person name="Peix A."/>
        </authorList>
    </citation>
    <scope>NUCLEOTIDE SEQUENCE [LARGE SCALE GENOMIC DNA]</scope>
    <source>
        <strain evidence="1 2">CCANP35</strain>
    </source>
</reference>
<dbReference type="EMBL" id="JACDTY010000016">
    <property type="protein sequence ID" value="MBA1143692.1"/>
    <property type="molecule type" value="Genomic_DNA"/>
</dbReference>
<evidence type="ECO:0000313" key="2">
    <source>
        <dbReference type="Proteomes" id="UP000558284"/>
    </source>
</evidence>
<proteinExistence type="predicted"/>
<dbReference type="AlphaFoldDB" id="A0A838BBR6"/>